<dbReference type="RefSeq" id="WP_184951615.1">
    <property type="nucleotide sequence ID" value="NZ_BOMC01000061.1"/>
</dbReference>
<evidence type="ECO:0000313" key="2">
    <source>
        <dbReference type="Proteomes" id="UP000542742"/>
    </source>
</evidence>
<keyword evidence="2" id="KW-1185">Reference proteome</keyword>
<evidence type="ECO:0000313" key="1">
    <source>
        <dbReference type="EMBL" id="MBB4692947.1"/>
    </source>
</evidence>
<dbReference type="AlphaFoldDB" id="A0A7W7G1P9"/>
<gene>
    <name evidence="1" type="ORF">BKA14_003095</name>
</gene>
<reference evidence="1 2" key="1">
    <citation type="submission" date="2020-08" db="EMBL/GenBank/DDBJ databases">
        <title>Sequencing the genomes of 1000 actinobacteria strains.</title>
        <authorList>
            <person name="Klenk H.-P."/>
        </authorList>
    </citation>
    <scope>NUCLEOTIDE SEQUENCE [LARGE SCALE GENOMIC DNA]</scope>
    <source>
        <strain evidence="1 2">DSM 45518</strain>
    </source>
</reference>
<name>A0A7W7G1P9_9ACTN</name>
<proteinExistence type="predicted"/>
<protein>
    <submittedName>
        <fullName evidence="1">Uncharacterized protein</fullName>
    </submittedName>
</protein>
<comment type="caution">
    <text evidence="1">The sequence shown here is derived from an EMBL/GenBank/DDBJ whole genome shotgun (WGS) entry which is preliminary data.</text>
</comment>
<dbReference type="Proteomes" id="UP000542742">
    <property type="component" value="Unassembled WGS sequence"/>
</dbReference>
<sequence>MTSDIELERPVRPADMRRHRGLHNRRGRFGTVVEALVQAINAFFV</sequence>
<accession>A0A7W7G1P9</accession>
<dbReference type="EMBL" id="JACHMF010000001">
    <property type="protein sequence ID" value="MBB4692947.1"/>
    <property type="molecule type" value="Genomic_DNA"/>
</dbReference>
<organism evidence="1 2">
    <name type="scientific">Paractinoplanes abujensis</name>
    <dbReference type="NCBI Taxonomy" id="882441"/>
    <lineage>
        <taxon>Bacteria</taxon>
        <taxon>Bacillati</taxon>
        <taxon>Actinomycetota</taxon>
        <taxon>Actinomycetes</taxon>
        <taxon>Micromonosporales</taxon>
        <taxon>Micromonosporaceae</taxon>
        <taxon>Paractinoplanes</taxon>
    </lineage>
</organism>